<sequence length="133" mass="15383">MDSKERMHDIMRSMSQGRVGPLFDAMAEDVTWRWMGVNQWSRTFEGKQLVVDTLFGGARETLSPSSSSEMHYIHGDGDFVVVEHSGRNELADGRRYDNNYCWVFRFQDGLIQEVREYMDTQLVTETFGPDESS</sequence>
<comment type="caution">
    <text evidence="2">The sequence shown here is derived from an EMBL/GenBank/DDBJ whole genome shotgun (WGS) entry which is preliminary data.</text>
</comment>
<organism evidence="2 3">
    <name type="scientific">Nonomuraea insulae</name>
    <dbReference type="NCBI Taxonomy" id="1616787"/>
    <lineage>
        <taxon>Bacteria</taxon>
        <taxon>Bacillati</taxon>
        <taxon>Actinomycetota</taxon>
        <taxon>Actinomycetes</taxon>
        <taxon>Streptosporangiales</taxon>
        <taxon>Streptosporangiaceae</taxon>
        <taxon>Nonomuraea</taxon>
    </lineage>
</organism>
<keyword evidence="3" id="KW-1185">Reference proteome</keyword>
<evidence type="ECO:0000259" key="1">
    <source>
        <dbReference type="Pfam" id="PF12680"/>
    </source>
</evidence>
<dbReference type="Pfam" id="PF12680">
    <property type="entry name" value="SnoaL_2"/>
    <property type="match status" value="1"/>
</dbReference>
<gene>
    <name evidence="2" type="ORF">ACFPZ3_64455</name>
</gene>
<dbReference type="PANTHER" id="PTHR41252:SF1">
    <property type="entry name" value="BLR2505 PROTEIN"/>
    <property type="match status" value="1"/>
</dbReference>
<evidence type="ECO:0000313" key="2">
    <source>
        <dbReference type="EMBL" id="MFC5834870.1"/>
    </source>
</evidence>
<dbReference type="InterPro" id="IPR032710">
    <property type="entry name" value="NTF2-like_dom_sf"/>
</dbReference>
<proteinExistence type="predicted"/>
<evidence type="ECO:0000313" key="3">
    <source>
        <dbReference type="Proteomes" id="UP001596058"/>
    </source>
</evidence>
<accession>A0ABW1DCC0</accession>
<dbReference type="Proteomes" id="UP001596058">
    <property type="component" value="Unassembled WGS sequence"/>
</dbReference>
<name>A0ABW1DCC0_9ACTN</name>
<dbReference type="RefSeq" id="WP_379524278.1">
    <property type="nucleotide sequence ID" value="NZ_JBHSPA010000115.1"/>
</dbReference>
<dbReference type="EMBL" id="JBHSPA010000115">
    <property type="protein sequence ID" value="MFC5834870.1"/>
    <property type="molecule type" value="Genomic_DNA"/>
</dbReference>
<dbReference type="SUPFAM" id="SSF54427">
    <property type="entry name" value="NTF2-like"/>
    <property type="match status" value="1"/>
</dbReference>
<dbReference type="InterPro" id="IPR037401">
    <property type="entry name" value="SnoaL-like"/>
</dbReference>
<protein>
    <submittedName>
        <fullName evidence="2">Nuclear transport factor 2 family protein</fullName>
    </submittedName>
</protein>
<dbReference type="PANTHER" id="PTHR41252">
    <property type="entry name" value="BLR2505 PROTEIN"/>
    <property type="match status" value="1"/>
</dbReference>
<dbReference type="Gene3D" id="3.10.450.50">
    <property type="match status" value="1"/>
</dbReference>
<reference evidence="3" key="1">
    <citation type="journal article" date="2019" name="Int. J. Syst. Evol. Microbiol.">
        <title>The Global Catalogue of Microorganisms (GCM) 10K type strain sequencing project: providing services to taxonomists for standard genome sequencing and annotation.</title>
        <authorList>
            <consortium name="The Broad Institute Genomics Platform"/>
            <consortium name="The Broad Institute Genome Sequencing Center for Infectious Disease"/>
            <person name="Wu L."/>
            <person name="Ma J."/>
        </authorList>
    </citation>
    <scope>NUCLEOTIDE SEQUENCE [LARGE SCALE GENOMIC DNA]</scope>
    <source>
        <strain evidence="3">CCUG 53903</strain>
    </source>
</reference>
<feature type="domain" description="SnoaL-like" evidence="1">
    <location>
        <begin position="13"/>
        <end position="113"/>
    </location>
</feature>